<dbReference type="RefSeq" id="WP_091179763.1">
    <property type="nucleotide sequence ID" value="NZ_FOFA01000004.1"/>
</dbReference>
<organism evidence="4 5">
    <name type="scientific">Microlunatus flavus</name>
    <dbReference type="NCBI Taxonomy" id="1036181"/>
    <lineage>
        <taxon>Bacteria</taxon>
        <taxon>Bacillati</taxon>
        <taxon>Actinomycetota</taxon>
        <taxon>Actinomycetes</taxon>
        <taxon>Propionibacteriales</taxon>
        <taxon>Propionibacteriaceae</taxon>
        <taxon>Microlunatus</taxon>
    </lineage>
</organism>
<dbReference type="Gene3D" id="3.60.21.10">
    <property type="match status" value="1"/>
</dbReference>
<accession>A0A1H9GTX0</accession>
<proteinExistence type="inferred from homology"/>
<evidence type="ECO:0000259" key="3">
    <source>
        <dbReference type="Pfam" id="PF12850"/>
    </source>
</evidence>
<dbReference type="PANTHER" id="PTHR11124">
    <property type="entry name" value="VACUOLAR SORTING PROTEIN VPS29"/>
    <property type="match status" value="1"/>
</dbReference>
<evidence type="ECO:0000256" key="1">
    <source>
        <dbReference type="ARBA" id="ARBA00008950"/>
    </source>
</evidence>
<gene>
    <name evidence="4" type="ORF">SAMN05421756_1041</name>
</gene>
<keyword evidence="2" id="KW-0479">Metal-binding</keyword>
<dbReference type="EC" id="3.1.4.-" evidence="2"/>
<dbReference type="InterPro" id="IPR024654">
    <property type="entry name" value="Calcineurin-like_PHP_lpxH"/>
</dbReference>
<dbReference type="InterPro" id="IPR029052">
    <property type="entry name" value="Metallo-depent_PP-like"/>
</dbReference>
<reference evidence="5" key="1">
    <citation type="submission" date="2016-10" db="EMBL/GenBank/DDBJ databases">
        <authorList>
            <person name="Varghese N."/>
            <person name="Submissions S."/>
        </authorList>
    </citation>
    <scope>NUCLEOTIDE SEQUENCE [LARGE SCALE GENOMIC DNA]</scope>
    <source>
        <strain evidence="5">CGMCC 4.6856</strain>
    </source>
</reference>
<dbReference type="GO" id="GO:0016787">
    <property type="term" value="F:hydrolase activity"/>
    <property type="evidence" value="ECO:0007669"/>
    <property type="project" value="UniProtKB-UniRule"/>
</dbReference>
<dbReference type="SUPFAM" id="SSF56300">
    <property type="entry name" value="Metallo-dependent phosphatases"/>
    <property type="match status" value="1"/>
</dbReference>
<dbReference type="STRING" id="1036181.SAMN05421756_1041"/>
<sequence>MHVVLLSDTHAPRFWKGLPPAVAEHLTAADLILHAGDVCTPGVLDELAAFAPVRVVRGNNDGADVAAWGAPDTLELDLAGLRVAMVHDAGAKQGRLARMHRRFPDADLVVFGHSHIPLDESSTFADGRSLRIVNPGSPTDKRRQPYRTLALLDVDDGGPHVSFVPLP</sequence>
<dbReference type="OrthoDB" id="9785951at2"/>
<dbReference type="Pfam" id="PF12850">
    <property type="entry name" value="Metallophos_2"/>
    <property type="match status" value="1"/>
</dbReference>
<keyword evidence="5" id="KW-1185">Reference proteome</keyword>
<name>A0A1H9GTX0_9ACTN</name>
<evidence type="ECO:0000313" key="4">
    <source>
        <dbReference type="EMBL" id="SEQ53510.1"/>
    </source>
</evidence>
<evidence type="ECO:0000313" key="5">
    <source>
        <dbReference type="Proteomes" id="UP000198504"/>
    </source>
</evidence>
<protein>
    <recommendedName>
        <fullName evidence="2">Phosphoesterase</fullName>
        <ecNumber evidence="2">3.1.4.-</ecNumber>
    </recommendedName>
</protein>
<dbReference type="Proteomes" id="UP000198504">
    <property type="component" value="Unassembled WGS sequence"/>
</dbReference>
<comment type="similarity">
    <text evidence="1 2">Belongs to the metallophosphoesterase superfamily. YfcE family.</text>
</comment>
<dbReference type="EMBL" id="FOFA01000004">
    <property type="protein sequence ID" value="SEQ53510.1"/>
    <property type="molecule type" value="Genomic_DNA"/>
</dbReference>
<dbReference type="NCBIfam" id="TIGR00040">
    <property type="entry name" value="yfcE"/>
    <property type="match status" value="1"/>
</dbReference>
<feature type="domain" description="Calcineurin-like phosphoesterase" evidence="3">
    <location>
        <begin position="1"/>
        <end position="156"/>
    </location>
</feature>
<evidence type="ECO:0000256" key="2">
    <source>
        <dbReference type="RuleBase" id="RU362039"/>
    </source>
</evidence>
<comment type="cofactor">
    <cofactor evidence="2">
        <name>a divalent metal cation</name>
        <dbReference type="ChEBI" id="CHEBI:60240"/>
    </cofactor>
</comment>
<dbReference type="AlphaFoldDB" id="A0A1H9GTX0"/>
<dbReference type="InterPro" id="IPR000979">
    <property type="entry name" value="Phosphodiesterase_MJ0936/Vps29"/>
</dbReference>
<dbReference type="GO" id="GO:0046872">
    <property type="term" value="F:metal ion binding"/>
    <property type="evidence" value="ECO:0007669"/>
    <property type="project" value="UniProtKB-KW"/>
</dbReference>